<proteinExistence type="predicted"/>
<organism evidence="2 3">
    <name type="scientific">Arsenicicoccus bolidensis</name>
    <dbReference type="NCBI Taxonomy" id="229480"/>
    <lineage>
        <taxon>Bacteria</taxon>
        <taxon>Bacillati</taxon>
        <taxon>Actinomycetota</taxon>
        <taxon>Actinomycetes</taxon>
        <taxon>Micrococcales</taxon>
        <taxon>Intrasporangiaceae</taxon>
        <taxon>Arsenicicoccus</taxon>
    </lineage>
</organism>
<feature type="compositionally biased region" description="Basic and acidic residues" evidence="1">
    <location>
        <begin position="51"/>
        <end position="67"/>
    </location>
</feature>
<dbReference type="Proteomes" id="UP001521931">
    <property type="component" value="Unassembled WGS sequence"/>
</dbReference>
<protein>
    <recommendedName>
        <fullName evidence="4">DUF4179 domain-containing protein</fullName>
    </recommendedName>
</protein>
<evidence type="ECO:0000256" key="1">
    <source>
        <dbReference type="SAM" id="MobiDB-lite"/>
    </source>
</evidence>
<evidence type="ECO:0008006" key="4">
    <source>
        <dbReference type="Google" id="ProtNLM"/>
    </source>
</evidence>
<accession>A0ABS9Q4R5</accession>
<evidence type="ECO:0000313" key="2">
    <source>
        <dbReference type="EMBL" id="MCG7322864.1"/>
    </source>
</evidence>
<evidence type="ECO:0000313" key="3">
    <source>
        <dbReference type="Proteomes" id="UP001521931"/>
    </source>
</evidence>
<keyword evidence="3" id="KW-1185">Reference proteome</keyword>
<sequence>MTSTDAQLDRALRSLDVADRDLGPGQAARKDALLSTLLAEGPVSDLGGGRRTRDGRRPERGGRPDHGGRRRAARWLIPAAAAAGLATVFAVTGGPGGVGGSTAYASWSATPQPVDAATRATAEQACRDGLRGSLSSMSQDVPADQRPTTDPGAIRTVVAEKRGNFLFLAMSAPDGSTQQCFFGADDPSQVDGATGALVTKDSAVPAALMPGQIEWWGGGRSSGPEGTYAFTTGRVGPGVTAVTIRTAGQSIQATVTGGSFAAWWPAAQTPPNAPGPAEAYDLTLADGRVVKDAPNAGDQGRQAGQGAQVEPGARQVAAITQGGGASEGGPRFVTVSGRAGVDVTAVTVHAGGRSATATLQDGAFTAELPEGTDTAAATFDLTLKDGTVLRGQKPAASGR</sequence>
<dbReference type="EMBL" id="JAKRCV010000048">
    <property type="protein sequence ID" value="MCG7322864.1"/>
    <property type="molecule type" value="Genomic_DNA"/>
</dbReference>
<feature type="region of interest" description="Disordered" evidence="1">
    <location>
        <begin position="293"/>
        <end position="312"/>
    </location>
</feature>
<dbReference type="RefSeq" id="WP_239265297.1">
    <property type="nucleotide sequence ID" value="NZ_JAKRCV010000048.1"/>
</dbReference>
<reference evidence="2 3" key="1">
    <citation type="submission" date="2022-02" db="EMBL/GenBank/DDBJ databases">
        <title>Uncovering new skin microbiome diversity through culturing and metagenomics.</title>
        <authorList>
            <person name="Conlan S."/>
            <person name="Deming C."/>
            <person name="Nisc Comparative Sequencing Program N."/>
            <person name="Segre J.A."/>
        </authorList>
    </citation>
    <scope>NUCLEOTIDE SEQUENCE [LARGE SCALE GENOMIC DNA]</scope>
    <source>
        <strain evidence="2 3">ACRQZ</strain>
    </source>
</reference>
<feature type="compositionally biased region" description="Low complexity" evidence="1">
    <location>
        <begin position="296"/>
        <end position="308"/>
    </location>
</feature>
<feature type="region of interest" description="Disordered" evidence="1">
    <location>
        <begin position="39"/>
        <end position="71"/>
    </location>
</feature>
<name>A0ABS9Q4R5_9MICO</name>
<comment type="caution">
    <text evidence="2">The sequence shown here is derived from an EMBL/GenBank/DDBJ whole genome shotgun (WGS) entry which is preliminary data.</text>
</comment>
<gene>
    <name evidence="2" type="ORF">MHL29_13350</name>
</gene>